<comment type="subcellular location">
    <subcellularLocation>
        <location evidence="1">Cell membrane</location>
        <topology evidence="1">Single-pass membrane protein</topology>
    </subcellularLocation>
</comment>
<evidence type="ECO:0000256" key="5">
    <source>
        <dbReference type="ARBA" id="ARBA00022729"/>
    </source>
</evidence>
<dbReference type="Pfam" id="PF08205">
    <property type="entry name" value="C2-set_2"/>
    <property type="match status" value="1"/>
</dbReference>
<proteinExistence type="inferred from homology"/>
<feature type="transmembrane region" description="Helical" evidence="18">
    <location>
        <begin position="1557"/>
        <end position="1580"/>
    </location>
</feature>
<feature type="domain" description="Ig-like" evidence="20">
    <location>
        <begin position="508"/>
        <end position="593"/>
    </location>
</feature>
<dbReference type="SMART" id="SM00409">
    <property type="entry name" value="IG"/>
    <property type="match status" value="15"/>
</dbReference>
<dbReference type="Gene3D" id="2.60.40.10">
    <property type="entry name" value="Immunoglobulins"/>
    <property type="match status" value="16"/>
</dbReference>
<dbReference type="Ensembl" id="ENSCHIT00010014708.1">
    <property type="protein sequence ID" value="ENSCHIP00010010393.1"/>
    <property type="gene ID" value="ENSCHIG00010007663.1"/>
</dbReference>
<dbReference type="SMART" id="SM00406">
    <property type="entry name" value="IGv"/>
    <property type="match status" value="4"/>
</dbReference>
<dbReference type="InterPro" id="IPR007110">
    <property type="entry name" value="Ig-like_dom"/>
</dbReference>
<evidence type="ECO:0000259" key="20">
    <source>
        <dbReference type="PROSITE" id="PS50835"/>
    </source>
</evidence>
<dbReference type="Pfam" id="PF13895">
    <property type="entry name" value="Ig_2"/>
    <property type="match status" value="6"/>
</dbReference>
<feature type="domain" description="Ig-like" evidence="20">
    <location>
        <begin position="142"/>
        <end position="231"/>
    </location>
</feature>
<keyword evidence="4 18" id="KW-0812">Transmembrane</keyword>
<protein>
    <recommendedName>
        <fullName evidence="15">Sialoadhesin</fullName>
    </recommendedName>
    <alternativeName>
        <fullName evidence="16">Sialic acid-binding Ig-like lectin 1</fullName>
    </alternativeName>
</protein>
<dbReference type="GO" id="GO:0075512">
    <property type="term" value="P:clathrin-dependent endocytosis of virus by host cell"/>
    <property type="evidence" value="ECO:0007669"/>
    <property type="project" value="TreeGrafter"/>
</dbReference>
<evidence type="ECO:0000256" key="13">
    <source>
        <dbReference type="ARBA" id="ARBA00023319"/>
    </source>
</evidence>
<feature type="domain" description="Ig-like" evidence="20">
    <location>
        <begin position="796"/>
        <end position="889"/>
    </location>
</feature>
<feature type="domain" description="Ig-like" evidence="20">
    <location>
        <begin position="415"/>
        <end position="505"/>
    </location>
</feature>
<keyword evidence="13" id="KW-0393">Immunoglobulin domain</keyword>
<dbReference type="Pfam" id="PF07686">
    <property type="entry name" value="V-set"/>
    <property type="match status" value="1"/>
</dbReference>
<evidence type="ECO:0000256" key="1">
    <source>
        <dbReference type="ARBA" id="ARBA00004162"/>
    </source>
</evidence>
<feature type="domain" description="Ig-like" evidence="20">
    <location>
        <begin position="1451"/>
        <end position="1544"/>
    </location>
</feature>
<evidence type="ECO:0000256" key="15">
    <source>
        <dbReference type="ARBA" id="ARBA00073800"/>
    </source>
</evidence>
<feature type="domain" description="Ig-like" evidence="20">
    <location>
        <begin position="981"/>
        <end position="1080"/>
    </location>
</feature>
<feature type="domain" description="Ig-like" evidence="20">
    <location>
        <begin position="1172"/>
        <end position="1254"/>
    </location>
</feature>
<feature type="domain" description="Ig-like" evidence="20">
    <location>
        <begin position="325"/>
        <end position="405"/>
    </location>
</feature>
<dbReference type="PROSITE" id="PS50835">
    <property type="entry name" value="IG_LIKE"/>
    <property type="match status" value="13"/>
</dbReference>
<feature type="region of interest" description="Disordered" evidence="17">
    <location>
        <begin position="1609"/>
        <end position="1629"/>
    </location>
</feature>
<evidence type="ECO:0000256" key="9">
    <source>
        <dbReference type="ARBA" id="ARBA00022989"/>
    </source>
</evidence>
<dbReference type="InterPro" id="IPR003598">
    <property type="entry name" value="Ig_sub2"/>
</dbReference>
<evidence type="ECO:0000256" key="6">
    <source>
        <dbReference type="ARBA" id="ARBA00022734"/>
    </source>
</evidence>
<dbReference type="GO" id="GO:0005886">
    <property type="term" value="C:plasma membrane"/>
    <property type="evidence" value="ECO:0007669"/>
    <property type="project" value="UniProtKB-SubCell"/>
</dbReference>
<feature type="domain" description="Ig-like" evidence="20">
    <location>
        <begin position="601"/>
        <end position="703"/>
    </location>
</feature>
<evidence type="ECO:0000256" key="2">
    <source>
        <dbReference type="ARBA" id="ARBA00022475"/>
    </source>
</evidence>
<evidence type="ECO:0000256" key="4">
    <source>
        <dbReference type="ARBA" id="ARBA00022692"/>
    </source>
</evidence>
<dbReference type="GO" id="GO:0046790">
    <property type="term" value="F:virion binding"/>
    <property type="evidence" value="ECO:0007669"/>
    <property type="project" value="TreeGrafter"/>
</dbReference>
<keyword evidence="8" id="KW-0130">Cell adhesion</keyword>
<evidence type="ECO:0000256" key="16">
    <source>
        <dbReference type="ARBA" id="ARBA00076285"/>
    </source>
</evidence>
<keyword evidence="12" id="KW-0325">Glycoprotein</keyword>
<dbReference type="FunFam" id="2.60.40.10:FF:001277">
    <property type="entry name" value="sialoadhesin isoform X1"/>
    <property type="match status" value="5"/>
</dbReference>
<keyword evidence="3" id="KW-0254">Endocytosis</keyword>
<evidence type="ECO:0000256" key="8">
    <source>
        <dbReference type="ARBA" id="ARBA00022889"/>
    </source>
</evidence>
<feature type="domain" description="Ig-like" evidence="20">
    <location>
        <begin position="895"/>
        <end position="974"/>
    </location>
</feature>
<dbReference type="GO" id="GO:0007155">
    <property type="term" value="P:cell adhesion"/>
    <property type="evidence" value="ECO:0007669"/>
    <property type="project" value="UniProtKB-KW"/>
</dbReference>
<accession>A0A8C2NWG4</accession>
<reference evidence="21" key="1">
    <citation type="submission" date="2019-03" db="EMBL/GenBank/DDBJ databases">
        <title>Genome sequencing and reference-guided assembly of Black Bengal Goat (Capra hircus).</title>
        <authorList>
            <person name="Siddiki A.Z."/>
            <person name="Baten A."/>
            <person name="Billah M."/>
            <person name="Alam M.A.U."/>
            <person name="Shawrob K.S.M."/>
            <person name="Saha S."/>
            <person name="Chowdhury M."/>
            <person name="Rahman A.H."/>
            <person name="Stear M."/>
            <person name="Miah G."/>
            <person name="Das G.B."/>
            <person name="Hossain M.M."/>
            <person name="Kumkum M."/>
            <person name="Islam M.S."/>
            <person name="Mollah A.M."/>
            <person name="Ahsan A."/>
            <person name="Tusar F."/>
            <person name="Khan M.K.I."/>
        </authorList>
    </citation>
    <scope>NUCLEOTIDE SEQUENCE [LARGE SCALE GENOMIC DNA]</scope>
</reference>
<keyword evidence="10 18" id="KW-0472">Membrane</keyword>
<keyword evidence="6" id="KW-0430">Lectin</keyword>
<dbReference type="GO" id="GO:0005770">
    <property type="term" value="C:late endosome"/>
    <property type="evidence" value="ECO:0007669"/>
    <property type="project" value="TreeGrafter"/>
</dbReference>
<evidence type="ECO:0000313" key="21">
    <source>
        <dbReference type="Ensembl" id="ENSCHIP00010010393.1"/>
    </source>
</evidence>
<keyword evidence="7" id="KW-0677">Repeat</keyword>
<keyword evidence="11" id="KW-1015">Disulfide bond</keyword>
<reference evidence="21" key="2">
    <citation type="submission" date="2025-08" db="UniProtKB">
        <authorList>
            <consortium name="Ensembl"/>
        </authorList>
    </citation>
    <scope>IDENTIFICATION</scope>
</reference>
<keyword evidence="2" id="KW-1003">Cell membrane</keyword>
<dbReference type="InterPro" id="IPR013106">
    <property type="entry name" value="Ig_V-set"/>
</dbReference>
<feature type="domain" description="Ig-like" evidence="20">
    <location>
        <begin position="1358"/>
        <end position="1441"/>
    </location>
</feature>
<dbReference type="SUPFAM" id="SSF48726">
    <property type="entry name" value="Immunoglobulin"/>
    <property type="match status" value="13"/>
</dbReference>
<dbReference type="GO" id="GO:0030246">
    <property type="term" value="F:carbohydrate binding"/>
    <property type="evidence" value="ECO:0007669"/>
    <property type="project" value="UniProtKB-KW"/>
</dbReference>
<dbReference type="InterPro" id="IPR013162">
    <property type="entry name" value="CD80_C2-set"/>
</dbReference>
<evidence type="ECO:0000256" key="12">
    <source>
        <dbReference type="ARBA" id="ARBA00023180"/>
    </source>
</evidence>
<feature type="domain" description="Ig-like" evidence="20">
    <location>
        <begin position="238"/>
        <end position="320"/>
    </location>
</feature>
<name>A0A8C2NWG4_CAPHI</name>
<dbReference type="GO" id="GO:0005769">
    <property type="term" value="C:early endosome"/>
    <property type="evidence" value="ECO:0007669"/>
    <property type="project" value="TreeGrafter"/>
</dbReference>
<dbReference type="InterPro" id="IPR036179">
    <property type="entry name" value="Ig-like_dom_sf"/>
</dbReference>
<feature type="signal peptide" evidence="19">
    <location>
        <begin position="1"/>
        <end position="18"/>
    </location>
</feature>
<keyword evidence="9 18" id="KW-1133">Transmembrane helix</keyword>
<evidence type="ECO:0000256" key="19">
    <source>
        <dbReference type="SAM" id="SignalP"/>
    </source>
</evidence>
<comment type="similarity">
    <text evidence="14">Belongs to the immunoglobulin superfamily. SIGLEC (sialic acid binding Ig-like lectin) family.</text>
</comment>
<evidence type="ECO:0000256" key="14">
    <source>
        <dbReference type="ARBA" id="ARBA00038361"/>
    </source>
</evidence>
<evidence type="ECO:0000256" key="7">
    <source>
        <dbReference type="ARBA" id="ARBA00022737"/>
    </source>
</evidence>
<evidence type="ECO:0000256" key="11">
    <source>
        <dbReference type="ARBA" id="ARBA00023157"/>
    </source>
</evidence>
<dbReference type="PANTHER" id="PTHR47243">
    <property type="entry name" value="SIALOADHESIN"/>
    <property type="match status" value="1"/>
</dbReference>
<feature type="chain" id="PRO_5034854043" description="Sialoadhesin" evidence="19">
    <location>
        <begin position="19"/>
        <end position="1629"/>
    </location>
</feature>
<evidence type="ECO:0000256" key="10">
    <source>
        <dbReference type="ARBA" id="ARBA00023136"/>
    </source>
</evidence>
<organism evidence="21">
    <name type="scientific">Capra hircus</name>
    <name type="common">Goat</name>
    <dbReference type="NCBI Taxonomy" id="9925"/>
    <lineage>
        <taxon>Eukaryota</taxon>
        <taxon>Metazoa</taxon>
        <taxon>Chordata</taxon>
        <taxon>Craniata</taxon>
        <taxon>Vertebrata</taxon>
        <taxon>Euteleostomi</taxon>
        <taxon>Mammalia</taxon>
        <taxon>Eutheria</taxon>
        <taxon>Laurasiatheria</taxon>
        <taxon>Artiodactyla</taxon>
        <taxon>Ruminantia</taxon>
        <taxon>Pecora</taxon>
        <taxon>Bovidae</taxon>
        <taxon>Caprinae</taxon>
        <taxon>Capra</taxon>
    </lineage>
</organism>
<evidence type="ECO:0000256" key="18">
    <source>
        <dbReference type="SAM" id="Phobius"/>
    </source>
</evidence>
<dbReference type="InterPro" id="IPR003599">
    <property type="entry name" value="Ig_sub"/>
</dbReference>
<feature type="domain" description="Ig-like" evidence="20">
    <location>
        <begin position="706"/>
        <end position="782"/>
    </location>
</feature>
<dbReference type="FunFam" id="2.60.40.10:FF:000921">
    <property type="entry name" value="sialoadhesin isoform X1"/>
    <property type="match status" value="6"/>
</dbReference>
<evidence type="ECO:0000256" key="3">
    <source>
        <dbReference type="ARBA" id="ARBA00022583"/>
    </source>
</evidence>
<dbReference type="CDD" id="cd00096">
    <property type="entry name" value="Ig"/>
    <property type="match status" value="6"/>
</dbReference>
<keyword evidence="5 19" id="KW-0732">Signal</keyword>
<dbReference type="PANTHER" id="PTHR47243:SF1">
    <property type="entry name" value="SIALOADHESIN"/>
    <property type="match status" value="1"/>
</dbReference>
<evidence type="ECO:0000256" key="17">
    <source>
        <dbReference type="SAM" id="MobiDB-lite"/>
    </source>
</evidence>
<sequence>MDFLLQLLLLALPIPADLTSWGVSSPETVKGMKGSCLVIPCTFSFPASVKVPDGITAIWYYDYSGRRQVVSHSTNPQLVEARFQGRAQLVGNPELKVCNLLLKDLQPEDSGSYNFRFEISKVNRWVDVRGTAVTVTEELIMPTVASPAELHEGMEVDFNCSTPYACLQEPVTLRWQGQDPARSITSTLQKLEPTGIHHQETLHMALSWQDHGRTLSCQLSAANHRTQREIHLQVQYAPKGVEILLSPSGRNILPGDLVTLICQVNSSHPQVSSVQWVKDGTHLKTRSRVLQLPQAAWADAGVYTCEAGNGVGSSVSPPVSLHIFMAVVQVSPAGSILENQTVTLACNTPKEAPRELRYTWYKNHGLMKDTHSRTLQLHSVTRADTGFYFCEVQNAQGRERSDPVSVVVHHPPLTPHLTAFLETQEGLVGILQCSVVSEPLASLVLSREGLILASTSGEGDQSPRFSVYSAPNSLRLEIRDLGPTDSGEYTCSATSSLGNSSSTLDFHANVARLLISPAAEVAEGQAVTLSCRSSLSPMPDTRFSWYRNGALLLEGPSSSLLLPVVSSTDAGSYHCRAQDGHGTSGLSSPAVLTVLYAPRRPTFTAQLDPDTAGAGQRGLLLCRVDSDPPAQLRLLHRGRVVASALPSGGSCSACESCSSRTKVTRAPNLLRVEIQDPVLEDEGVYLCEASNVLGNASASANFNAQATVLVITPSHTLQEGTGANLTCRVNREAGGPANFTWFRDGALWAQGPLENLTLLPVARTDAALYACCILTEAGAQLSTPVVLRVLYPPDPPKLSALLDVDQGHTAVFVCTVDSRPPAQLALFHGEHLLATSPGPQLPSRGRLQAKTTANFLQLEVQDLSLKDSGSYRCEANNALGSTNTSLFFQVRGAWVRVSPSPELQEGQAVVLSCQVPTGVLEGTSYRWYRDGQPLQEFTSATIHFAAITLSQAGAYHCQAQAPGSATTNLAAPVSLHVSYAPRQATLTTLMDTGPGRLGLLLCRVNSDPPAQLRLLHGDRLVASTLQGVGELAGSSPRLQVAVAPNTLRLEIHNAVLEDEGIYTCEATNALGQALASATFDAQDAPRSLRLTYLLESRGGQLALVMCTVDSRPPAQLVLSHAGRLLASSTTASVPNTLQLELWEPGPSDEGLYSCSARSPLGQVNTSLELRLEGVQVTLAPSAAVPEGAPITVSCEDPAARPPTVYAWYHNSRWLQEGPEASLSFPVVTRAHAGAYTCQVRDAQGTRSSRPTALHVLYAPRDAAVSSFWDSRTSPMAVVQCTVDSEPPAELALARNGKVLATSNGIPGLAVETGHVQVARNALRLRVQAVPSGDEDTYVCTARNLLGSVSTTLGQLQAEGVHVLAEPGLDVPEGAALNLSCQLPGGPGLMGNSTFTWFWNGRQLHTEPVPTLAFTHVARDHAGMYHCQAELPTGATASAPVTLHVLYPPKTPTMTVFVEPEGGIQGILDCRVDSEPLASLTLHLGSRLVASSQSKIAPAKPHIHVSVTPNALRVVIEELRPSDQGEYVCSASNSLGSASAATYFGTRALHRLQLFQQLLWVLGLLAGLLCLLLGLGAYYTWRRRHFQKLREGENSVEMASHKETMQEEEVTRICDDSSPVNNAALGPDSL</sequence>
<dbReference type="InterPro" id="IPR013783">
    <property type="entry name" value="Ig-like_fold"/>
</dbReference>
<dbReference type="SMART" id="SM00408">
    <property type="entry name" value="IGc2"/>
    <property type="match status" value="14"/>
</dbReference>
<dbReference type="InterPro" id="IPR013098">
    <property type="entry name" value="Ig_I-set"/>
</dbReference>
<dbReference type="Pfam" id="PF07679">
    <property type="entry name" value="I-set"/>
    <property type="match status" value="4"/>
</dbReference>